<proteinExistence type="predicted"/>
<dbReference type="GO" id="GO:0010073">
    <property type="term" value="P:meristem maintenance"/>
    <property type="evidence" value="ECO:0007669"/>
    <property type="project" value="InterPro"/>
</dbReference>
<dbReference type="InterPro" id="IPR019557">
    <property type="entry name" value="AminoTfrase-like_pln_mobile"/>
</dbReference>
<feature type="domain" description="Aminotransferase-like plant mobile" evidence="1">
    <location>
        <begin position="6"/>
        <end position="92"/>
    </location>
</feature>
<keyword evidence="3" id="KW-1185">Reference proteome</keyword>
<evidence type="ECO:0000259" key="1">
    <source>
        <dbReference type="Pfam" id="PF10536"/>
    </source>
</evidence>
<dbReference type="Pfam" id="PF10536">
    <property type="entry name" value="PMD"/>
    <property type="match status" value="1"/>
</dbReference>
<dbReference type="InterPro" id="IPR044824">
    <property type="entry name" value="MAIN-like"/>
</dbReference>
<protein>
    <recommendedName>
        <fullName evidence="1">Aminotransferase-like plant mobile domain-containing protein</fullName>
    </recommendedName>
</protein>
<dbReference type="Proteomes" id="UP001419268">
    <property type="component" value="Unassembled WGS sequence"/>
</dbReference>
<dbReference type="EMBL" id="JBBNAG010000003">
    <property type="protein sequence ID" value="KAK9148640.1"/>
    <property type="molecule type" value="Genomic_DNA"/>
</dbReference>
<dbReference type="PANTHER" id="PTHR46033:SF8">
    <property type="entry name" value="PROTEIN MAINTENANCE OF MERISTEMS-LIKE"/>
    <property type="match status" value="1"/>
</dbReference>
<evidence type="ECO:0000313" key="3">
    <source>
        <dbReference type="Proteomes" id="UP001419268"/>
    </source>
</evidence>
<evidence type="ECO:0000313" key="2">
    <source>
        <dbReference type="EMBL" id="KAK9148640.1"/>
    </source>
</evidence>
<comment type="caution">
    <text evidence="2">The sequence shown here is derived from an EMBL/GenBank/DDBJ whole genome shotgun (WGS) entry which is preliminary data.</text>
</comment>
<accession>A0AAP0KB27</accession>
<organism evidence="2 3">
    <name type="scientific">Stephania cephalantha</name>
    <dbReference type="NCBI Taxonomy" id="152367"/>
    <lineage>
        <taxon>Eukaryota</taxon>
        <taxon>Viridiplantae</taxon>
        <taxon>Streptophyta</taxon>
        <taxon>Embryophyta</taxon>
        <taxon>Tracheophyta</taxon>
        <taxon>Spermatophyta</taxon>
        <taxon>Magnoliopsida</taxon>
        <taxon>Ranunculales</taxon>
        <taxon>Menispermaceae</taxon>
        <taxon>Menispermoideae</taxon>
        <taxon>Cissampelideae</taxon>
        <taxon>Stephania</taxon>
    </lineage>
</organism>
<dbReference type="PANTHER" id="PTHR46033">
    <property type="entry name" value="PROTEIN MAIN-LIKE 2"/>
    <property type="match status" value="1"/>
</dbReference>
<sequence>MLYGKKQKTLISAFVERWQLDTNTFHLPFGEMSITLEDVSTLLHISVMGKVVDCALYTVEAIKLVFMALDVMKAKAEMQLNKDLKLNELWLKGRWGKKPKSSKKGK</sequence>
<name>A0AAP0KB27_9MAGN</name>
<gene>
    <name evidence="2" type="ORF">Scep_007397</name>
</gene>
<dbReference type="AlphaFoldDB" id="A0AAP0KB27"/>
<reference evidence="2 3" key="1">
    <citation type="submission" date="2024-01" db="EMBL/GenBank/DDBJ databases">
        <title>Genome assemblies of Stephania.</title>
        <authorList>
            <person name="Yang L."/>
        </authorList>
    </citation>
    <scope>NUCLEOTIDE SEQUENCE [LARGE SCALE GENOMIC DNA]</scope>
    <source>
        <strain evidence="2">JXDWG</strain>
        <tissue evidence="2">Leaf</tissue>
    </source>
</reference>